<dbReference type="AlphaFoldDB" id="A0A1I7ZBI0"/>
<keyword evidence="1" id="KW-0732">Signal</keyword>
<evidence type="ECO:0000313" key="2">
    <source>
        <dbReference type="Proteomes" id="UP000095287"/>
    </source>
</evidence>
<evidence type="ECO:0000256" key="1">
    <source>
        <dbReference type="SAM" id="SignalP"/>
    </source>
</evidence>
<evidence type="ECO:0000313" key="3">
    <source>
        <dbReference type="WBParaSite" id="L893_g24684.t1"/>
    </source>
</evidence>
<feature type="chain" id="PRO_5009313226" evidence="1">
    <location>
        <begin position="19"/>
        <end position="272"/>
    </location>
</feature>
<protein>
    <submittedName>
        <fullName evidence="3">Kunitz/Bovine pancreatic trypsin inhibitor domain protein</fullName>
    </submittedName>
</protein>
<dbReference type="WBParaSite" id="L893_g24684.t1">
    <property type="protein sequence ID" value="L893_g24684.t1"/>
    <property type="gene ID" value="L893_g24684"/>
</dbReference>
<proteinExistence type="predicted"/>
<organism evidence="2 3">
    <name type="scientific">Steinernema glaseri</name>
    <dbReference type="NCBI Taxonomy" id="37863"/>
    <lineage>
        <taxon>Eukaryota</taxon>
        <taxon>Metazoa</taxon>
        <taxon>Ecdysozoa</taxon>
        <taxon>Nematoda</taxon>
        <taxon>Chromadorea</taxon>
        <taxon>Rhabditida</taxon>
        <taxon>Tylenchina</taxon>
        <taxon>Panagrolaimomorpha</taxon>
        <taxon>Strongyloidoidea</taxon>
        <taxon>Steinernematidae</taxon>
        <taxon>Steinernema</taxon>
    </lineage>
</organism>
<feature type="signal peptide" evidence="1">
    <location>
        <begin position="1"/>
        <end position="18"/>
    </location>
</feature>
<dbReference type="Proteomes" id="UP000095287">
    <property type="component" value="Unplaced"/>
</dbReference>
<name>A0A1I7ZBI0_9BILA</name>
<accession>A0A1I7ZBI0</accession>
<reference evidence="3" key="1">
    <citation type="submission" date="2016-11" db="UniProtKB">
        <authorList>
            <consortium name="WormBaseParasite"/>
        </authorList>
    </citation>
    <scope>IDENTIFICATION</scope>
</reference>
<keyword evidence="2" id="KW-1185">Reference proteome</keyword>
<sequence length="272" mass="29558">MYATDVLVVCLLVSCAFAAPHMPVVSSSGKDDPSGYYYHQAAVENYPTMTTAKHPPSLPPSDEADQLYDALTEQGLNGDLNLETISENLKQKRVGIPIARSQVNTDSAEVIDVSDSEPIQKPEMPQDAFVISEPQESFVPPPDAGEAPKFSGSFKASKRSEDEKVVSDFDTSFGSISNPAAYYLKGGDFDKIAKPNCRMVGCEGPLPNDGNISFEADFNKDDQQCHQTFVPMNGCVGDKGYPMGMLCQICCDCTAEFSAEMKKTRGFKQGFQ</sequence>